<reference evidence="1" key="1">
    <citation type="submission" date="2024-04" db="UniProtKB">
        <authorList>
            <consortium name="EnsemblMetazoa"/>
        </authorList>
    </citation>
    <scope>IDENTIFICATION</scope>
    <source>
        <strain evidence="1">EBRO</strain>
    </source>
</reference>
<proteinExistence type="predicted"/>
<protein>
    <submittedName>
        <fullName evidence="1">Uncharacterized protein</fullName>
    </submittedName>
</protein>
<name>A0AAG5CZB8_ANOAO</name>
<organism evidence="1 2">
    <name type="scientific">Anopheles atroparvus</name>
    <name type="common">European mosquito</name>
    <dbReference type="NCBI Taxonomy" id="41427"/>
    <lineage>
        <taxon>Eukaryota</taxon>
        <taxon>Metazoa</taxon>
        <taxon>Ecdysozoa</taxon>
        <taxon>Arthropoda</taxon>
        <taxon>Hexapoda</taxon>
        <taxon>Insecta</taxon>
        <taxon>Pterygota</taxon>
        <taxon>Neoptera</taxon>
        <taxon>Endopterygota</taxon>
        <taxon>Diptera</taxon>
        <taxon>Nematocera</taxon>
        <taxon>Culicoidea</taxon>
        <taxon>Culicidae</taxon>
        <taxon>Anophelinae</taxon>
        <taxon>Anopheles</taxon>
    </lineage>
</organism>
<accession>A0AAG5CZB8</accession>
<dbReference type="AlphaFoldDB" id="A0AAG5CZB8"/>
<dbReference type="EnsemblMetazoa" id="ENSAATROPT004358">
    <property type="protein sequence ID" value="ENSAATROPP004181"/>
    <property type="gene ID" value="ENSAATROPG003450"/>
</dbReference>
<sequence length="96" mass="10855">MNCFTKETKYSLHKLISKSSIRSIWRIGRKSEKHDMYASDWRGCIGVASMQLCLRFRVLLSGIVHANLVRKQASMGIHIADVCISVLRNGVSAVLY</sequence>
<evidence type="ECO:0000313" key="1">
    <source>
        <dbReference type="EnsemblMetazoa" id="ENSAATROPP004181"/>
    </source>
</evidence>
<keyword evidence="2" id="KW-1185">Reference proteome</keyword>
<dbReference type="Proteomes" id="UP000075880">
    <property type="component" value="Unassembled WGS sequence"/>
</dbReference>
<evidence type="ECO:0000313" key="2">
    <source>
        <dbReference type="Proteomes" id="UP000075880"/>
    </source>
</evidence>